<dbReference type="Gene3D" id="2.60.40.10">
    <property type="entry name" value="Immunoglobulins"/>
    <property type="match status" value="1"/>
</dbReference>
<dbReference type="SUPFAM" id="SSF48208">
    <property type="entry name" value="Six-hairpin glycosidases"/>
    <property type="match status" value="1"/>
</dbReference>
<name>A0A174QJU0_9FIRM</name>
<dbReference type="Gene3D" id="2.60.120.260">
    <property type="entry name" value="Galactose-binding domain-like"/>
    <property type="match status" value="2"/>
</dbReference>
<dbReference type="Pfam" id="PF25788">
    <property type="entry name" value="Ig_Rha78A_N"/>
    <property type="match status" value="1"/>
</dbReference>
<dbReference type="PIRSF" id="PIRSF010631">
    <property type="entry name" value="A-rhamnsds"/>
    <property type="match status" value="1"/>
</dbReference>
<dbReference type="Gene3D" id="2.60.420.10">
    <property type="entry name" value="Maltose phosphorylase, domain 3"/>
    <property type="match status" value="1"/>
</dbReference>
<dbReference type="RefSeq" id="WP_055267531.1">
    <property type="nucleotide sequence ID" value="NZ_CZAL01000015.1"/>
</dbReference>
<feature type="domain" description="Bacterial alpha-L-rhamnosidase N-terminal" evidence="5">
    <location>
        <begin position="142"/>
        <end position="307"/>
    </location>
</feature>
<dbReference type="InterPro" id="IPR016007">
    <property type="entry name" value="Alpha_rhamnosid"/>
</dbReference>
<feature type="domain" description="Alpha-L-rhamnosidase C-terminal" evidence="7">
    <location>
        <begin position="798"/>
        <end position="869"/>
    </location>
</feature>
<dbReference type="Pfam" id="PF17390">
    <property type="entry name" value="Bac_rhamnosid_C"/>
    <property type="match status" value="1"/>
</dbReference>
<comment type="catalytic activity">
    <reaction evidence="1">
        <text>Hydrolysis of terminal non-reducing alpha-L-rhamnose residues in alpha-L-rhamnosides.</text>
        <dbReference type="EC" id="3.2.1.40"/>
    </reaction>
</comment>
<dbReference type="InterPro" id="IPR008928">
    <property type="entry name" value="6-hairpin_glycosidase_sf"/>
</dbReference>
<dbReference type="EMBL" id="CZAL01000015">
    <property type="protein sequence ID" value="CUP73512.1"/>
    <property type="molecule type" value="Genomic_DNA"/>
</dbReference>
<evidence type="ECO:0000259" key="7">
    <source>
        <dbReference type="Pfam" id="PF17390"/>
    </source>
</evidence>
<gene>
    <name evidence="8" type="ORF">ERS852498_02687</name>
</gene>
<dbReference type="InterPro" id="IPR035396">
    <property type="entry name" value="Bac_rhamnosid6H"/>
</dbReference>
<evidence type="ECO:0000259" key="5">
    <source>
        <dbReference type="Pfam" id="PF08531"/>
    </source>
</evidence>
<dbReference type="Pfam" id="PF17389">
    <property type="entry name" value="Bac_rhamnosid6H"/>
    <property type="match status" value="1"/>
</dbReference>
<dbReference type="PANTHER" id="PTHR33307:SF6">
    <property type="entry name" value="ALPHA-RHAMNOSIDASE (EUROFUNG)-RELATED"/>
    <property type="match status" value="1"/>
</dbReference>
<dbReference type="Gene3D" id="1.50.10.10">
    <property type="match status" value="1"/>
</dbReference>
<evidence type="ECO:0000259" key="6">
    <source>
        <dbReference type="Pfam" id="PF17389"/>
    </source>
</evidence>
<protein>
    <recommendedName>
        <fullName evidence="2">alpha-L-rhamnosidase</fullName>
        <ecNumber evidence="2">3.2.1.40</ecNumber>
    </recommendedName>
</protein>
<dbReference type="InterPro" id="IPR012341">
    <property type="entry name" value="6hp_glycosidase-like_sf"/>
</dbReference>
<evidence type="ECO:0000256" key="3">
    <source>
        <dbReference type="ARBA" id="ARBA00022801"/>
    </source>
</evidence>
<evidence type="ECO:0000313" key="9">
    <source>
        <dbReference type="Proteomes" id="UP000095709"/>
    </source>
</evidence>
<dbReference type="PANTHER" id="PTHR33307">
    <property type="entry name" value="ALPHA-RHAMNOSIDASE (EUROFUNG)"/>
    <property type="match status" value="1"/>
</dbReference>
<dbReference type="InterPro" id="IPR008902">
    <property type="entry name" value="Rhamnosid_concanavalin"/>
</dbReference>
<evidence type="ECO:0000256" key="1">
    <source>
        <dbReference type="ARBA" id="ARBA00001445"/>
    </source>
</evidence>
<reference evidence="8 9" key="1">
    <citation type="submission" date="2015-09" db="EMBL/GenBank/DDBJ databases">
        <authorList>
            <consortium name="Pathogen Informatics"/>
        </authorList>
    </citation>
    <scope>NUCLEOTIDE SEQUENCE [LARGE SCALE GENOMIC DNA]</scope>
    <source>
        <strain evidence="8 9">2789STDY5834885</strain>
    </source>
</reference>
<dbReference type="Proteomes" id="UP000095709">
    <property type="component" value="Unassembled WGS sequence"/>
</dbReference>
<organism evidence="8 9">
    <name type="scientific">Fusicatenibacter saccharivorans</name>
    <dbReference type="NCBI Taxonomy" id="1150298"/>
    <lineage>
        <taxon>Bacteria</taxon>
        <taxon>Bacillati</taxon>
        <taxon>Bacillota</taxon>
        <taxon>Clostridia</taxon>
        <taxon>Lachnospirales</taxon>
        <taxon>Lachnospiraceae</taxon>
        <taxon>Fusicatenibacter</taxon>
    </lineage>
</organism>
<sequence length="876" mass="99343">MELTRLKVNSQYRPCVDEVPYFSWVIISDKKNVMQTSYHITVTSLGEVVWDSGVIESDKSTFVEYNGKPLKSLSDYSWTVKVTVNNGEKAAASSSFETGFMKKEWTAEWVKSPFPMKKVKPGTGGQNPAEYFRKEFDARDGIKRARVYATCHGAYQLSVNGIRPDDREFAPEFTVYSKYLCYQTYDVTPFLREGRNVIGMLVGDGWYDSANFKPRSRKFKAEHSVLFQIKIDYEDGTSEIVLSDDAVKVSESPVRSSDLFAGELYDARMEQENWNCCGFDDSSWKAGIPCGKSYANLVAQYGEPVRPVKEVPAVGMTVSPKDETIIDFGQNLAGVLRVKAKLPAGTKMVLDHFETLDQYGNYFNNIFMSEKTGHKQSDIYISNGKFTEYIPHFTYHGFRYVRVTCDQPVSPEDFTAIVLSSDNEDLGTFETSNEDINRLYENTRWSQRSNLFSIPTDCPQREKGGWTGDIQIYARTAMLNENVTPFLTRWLRNMTCSQQKNGAIPNVIPLTGIYELLEKLNRIVYRNFEPVGEAGWGDAACIVPWSMYQLTGNIRILREQYDTMKKWCDYIINTAKKRRGKMKHPKEIDQYLWNTGHQYGEWLIPSQTVDGADQSAAKPINTSVYCAPIFGWNSCRIMADTAALLGHTSDELYYDDIASRMKSAIQKGLIDDDGKMPLDFMGSYVLAIASDLAPERKKKSIAGHLIRKIEENGDCLDTGFLTTPYLLDALCKIGRMDKAYKILLQTKCPSWLYEVKQGATTIWENYISYKEDGSPVMTSLNHYAFGCVDDWMFRKISGIDMAASGFKKIVIAPETNNAFTSAKRTYMSEYGKVGAEWSMEEGKFKLKVEIPCNTTATVKLPDGRLYEVGSGIYQFE</sequence>
<evidence type="ECO:0000256" key="2">
    <source>
        <dbReference type="ARBA" id="ARBA00012652"/>
    </source>
</evidence>
<evidence type="ECO:0000313" key="8">
    <source>
        <dbReference type="EMBL" id="CUP73512.1"/>
    </source>
</evidence>
<dbReference type="InterPro" id="IPR013783">
    <property type="entry name" value="Ig-like_fold"/>
</dbReference>
<proteinExistence type="predicted"/>
<dbReference type="EC" id="3.2.1.40" evidence="2"/>
<accession>A0A174QJU0</accession>
<keyword evidence="3" id="KW-0378">Hydrolase</keyword>
<dbReference type="GO" id="GO:0030596">
    <property type="term" value="F:alpha-L-rhamnosidase activity"/>
    <property type="evidence" value="ECO:0007669"/>
    <property type="project" value="UniProtKB-EC"/>
</dbReference>
<feature type="domain" description="Alpha-L-rhamnosidase six-hairpin glycosidase" evidence="6">
    <location>
        <begin position="425"/>
        <end position="796"/>
    </location>
</feature>
<feature type="domain" description="Alpha-L-rhamnosidase concanavalin-like" evidence="4">
    <location>
        <begin position="320"/>
        <end position="419"/>
    </location>
</feature>
<dbReference type="GO" id="GO:0005975">
    <property type="term" value="P:carbohydrate metabolic process"/>
    <property type="evidence" value="ECO:0007669"/>
    <property type="project" value="InterPro"/>
</dbReference>
<evidence type="ECO:0000259" key="4">
    <source>
        <dbReference type="Pfam" id="PF05592"/>
    </source>
</evidence>
<dbReference type="InterPro" id="IPR013737">
    <property type="entry name" value="Bac_rhamnosid_N"/>
</dbReference>
<dbReference type="InterPro" id="IPR035398">
    <property type="entry name" value="Bac_rhamnosid_C"/>
</dbReference>
<dbReference type="AlphaFoldDB" id="A0A174QJU0"/>
<dbReference type="Pfam" id="PF05592">
    <property type="entry name" value="Bac_rhamnosid"/>
    <property type="match status" value="1"/>
</dbReference>
<dbReference type="Pfam" id="PF08531">
    <property type="entry name" value="Bac_rhamnosid_N"/>
    <property type="match status" value="1"/>
</dbReference>